<dbReference type="Gramene" id="TVU13264">
    <property type="protein sequence ID" value="TVU13264"/>
    <property type="gene ID" value="EJB05_40800"/>
</dbReference>
<protein>
    <recommendedName>
        <fullName evidence="4">Transmembrane protein</fullName>
    </recommendedName>
</protein>
<organism evidence="2 3">
    <name type="scientific">Eragrostis curvula</name>
    <name type="common">weeping love grass</name>
    <dbReference type="NCBI Taxonomy" id="38414"/>
    <lineage>
        <taxon>Eukaryota</taxon>
        <taxon>Viridiplantae</taxon>
        <taxon>Streptophyta</taxon>
        <taxon>Embryophyta</taxon>
        <taxon>Tracheophyta</taxon>
        <taxon>Spermatophyta</taxon>
        <taxon>Magnoliopsida</taxon>
        <taxon>Liliopsida</taxon>
        <taxon>Poales</taxon>
        <taxon>Poaceae</taxon>
        <taxon>PACMAD clade</taxon>
        <taxon>Chloridoideae</taxon>
        <taxon>Eragrostideae</taxon>
        <taxon>Eragrostidinae</taxon>
        <taxon>Eragrostis</taxon>
    </lineage>
</organism>
<evidence type="ECO:0000256" key="1">
    <source>
        <dbReference type="SAM" id="Phobius"/>
    </source>
</evidence>
<comment type="caution">
    <text evidence="2">The sequence shown here is derived from an EMBL/GenBank/DDBJ whole genome shotgun (WGS) entry which is preliminary data.</text>
</comment>
<evidence type="ECO:0008006" key="4">
    <source>
        <dbReference type="Google" id="ProtNLM"/>
    </source>
</evidence>
<feature type="non-terminal residue" evidence="2">
    <location>
        <position position="1"/>
    </location>
</feature>
<sequence>MFVPSDCLIGRLGYIRKAQCAVLPSTSITIHTLAHMAGLVKTVALVYFFCLAHPRHGFAWNLPSTPPSQCGSTAPFCGDSSSAAVLKCCDVVAQSAPPDFHVAVQTSGVSSCADLTCQLCLAPSSGSASRLICAASLHHDDNEAKGMSTTSKIVIIALVVGVLIVVLGLTCFVNLKIIMKMVMNMILKNKNQQNINVNVDSGANAVATSAAGALALSNATAKATSKSDAQATLEQHWVYIKGKWQLLHGQWIVKLIDGKERPPSLPPTTSTLVLEELE</sequence>
<dbReference type="EMBL" id="RWGY01000035">
    <property type="protein sequence ID" value="TVU13264.1"/>
    <property type="molecule type" value="Genomic_DNA"/>
</dbReference>
<accession>A0A5J9TPI2</accession>
<evidence type="ECO:0000313" key="2">
    <source>
        <dbReference type="EMBL" id="TVU13264.1"/>
    </source>
</evidence>
<feature type="transmembrane region" description="Helical" evidence="1">
    <location>
        <begin position="153"/>
        <end position="175"/>
    </location>
</feature>
<keyword evidence="3" id="KW-1185">Reference proteome</keyword>
<keyword evidence="1" id="KW-0812">Transmembrane</keyword>
<keyword evidence="1" id="KW-1133">Transmembrane helix</keyword>
<evidence type="ECO:0000313" key="3">
    <source>
        <dbReference type="Proteomes" id="UP000324897"/>
    </source>
</evidence>
<dbReference type="AlphaFoldDB" id="A0A5J9TPI2"/>
<gene>
    <name evidence="2" type="ORF">EJB05_40800</name>
</gene>
<name>A0A5J9TPI2_9POAL</name>
<dbReference type="Proteomes" id="UP000324897">
    <property type="component" value="Unassembled WGS sequence"/>
</dbReference>
<proteinExistence type="predicted"/>
<keyword evidence="1" id="KW-0472">Membrane</keyword>
<reference evidence="2 3" key="1">
    <citation type="journal article" date="2019" name="Sci. Rep.">
        <title>A high-quality genome of Eragrostis curvula grass provides insights into Poaceae evolution and supports new strategies to enhance forage quality.</title>
        <authorList>
            <person name="Carballo J."/>
            <person name="Santos B.A.C.M."/>
            <person name="Zappacosta D."/>
            <person name="Garbus I."/>
            <person name="Selva J.P."/>
            <person name="Gallo C.A."/>
            <person name="Diaz A."/>
            <person name="Albertini E."/>
            <person name="Caccamo M."/>
            <person name="Echenique V."/>
        </authorList>
    </citation>
    <scope>NUCLEOTIDE SEQUENCE [LARGE SCALE GENOMIC DNA]</scope>
    <source>
        <strain evidence="3">cv. Victoria</strain>
        <tissue evidence="2">Leaf</tissue>
    </source>
</reference>